<gene>
    <name evidence="1" type="ORF">Bealeia1_01140</name>
</gene>
<sequence>MKKSLRSIGNISSKITAPLLGKQGHVLGAILADWGKIVGEKILSLAVPQKIVFRNDKRVDGTLHLLISSGAGPLIQQISPMVIERINTYFGYGAVSMLRIHQGFIPAQKKEETDIVELSSQDLQFIGETTEHIQEEALREALENFGKSLIQSQKQKNKS</sequence>
<dbReference type="Pfam" id="PF05258">
    <property type="entry name" value="DciA"/>
    <property type="match status" value="1"/>
</dbReference>
<protein>
    <submittedName>
        <fullName evidence="1">DUF721 domain-containing protein</fullName>
    </submittedName>
</protein>
<dbReference type="Proteomes" id="UP001330434">
    <property type="component" value="Chromosome"/>
</dbReference>
<dbReference type="EMBL" id="CP133270">
    <property type="protein sequence ID" value="WVX66945.1"/>
    <property type="molecule type" value="Genomic_DNA"/>
</dbReference>
<accession>A0ABZ2C6D0</accession>
<organism evidence="1 2">
    <name type="scientific">Candidatus Bealeia paramacronuclearis</name>
    <dbReference type="NCBI Taxonomy" id="1921001"/>
    <lineage>
        <taxon>Bacteria</taxon>
        <taxon>Pseudomonadati</taxon>
        <taxon>Pseudomonadota</taxon>
        <taxon>Alphaproteobacteria</taxon>
        <taxon>Holosporales</taxon>
        <taxon>Holosporaceae</taxon>
        <taxon>Candidatus Bealeia</taxon>
    </lineage>
</organism>
<keyword evidence="2" id="KW-1185">Reference proteome</keyword>
<dbReference type="InterPro" id="IPR007922">
    <property type="entry name" value="DciA-like"/>
</dbReference>
<proteinExistence type="predicted"/>
<reference evidence="1 2" key="1">
    <citation type="journal article" date="2024" name="Environ. Microbiol.">
        <title>Novel evolutionary insights on the interactions of the Holosporales (Alphaproteobacteria) with eukaryotic hosts from comparative genomics.</title>
        <authorList>
            <person name="Giovannini M."/>
            <person name="Petroni G."/>
            <person name="Castelli M."/>
        </authorList>
    </citation>
    <scope>NUCLEOTIDE SEQUENCE [LARGE SCALE GENOMIC DNA]</scope>
    <source>
        <strain evidence="1 2">US_Bl 15I1</strain>
    </source>
</reference>
<dbReference type="PIRSF" id="PIRSF032064">
    <property type="entry name" value="UCP032064"/>
    <property type="match status" value="1"/>
</dbReference>
<name>A0ABZ2C6D0_9PROT</name>
<evidence type="ECO:0000313" key="1">
    <source>
        <dbReference type="EMBL" id="WVX66945.1"/>
    </source>
</evidence>
<dbReference type="RefSeq" id="WP_331255759.1">
    <property type="nucleotide sequence ID" value="NZ_CP133270.1"/>
</dbReference>
<evidence type="ECO:0000313" key="2">
    <source>
        <dbReference type="Proteomes" id="UP001330434"/>
    </source>
</evidence>
<dbReference type="InterPro" id="IPR010593">
    <property type="entry name" value="DUF1159"/>
</dbReference>